<evidence type="ECO:0000256" key="1">
    <source>
        <dbReference type="SAM" id="MobiDB-lite"/>
    </source>
</evidence>
<feature type="transmembrane region" description="Helical" evidence="2">
    <location>
        <begin position="21"/>
        <end position="39"/>
    </location>
</feature>
<evidence type="ECO:0000256" key="2">
    <source>
        <dbReference type="SAM" id="Phobius"/>
    </source>
</evidence>
<evidence type="ECO:0000313" key="3">
    <source>
        <dbReference type="EMBL" id="TFK92902.1"/>
    </source>
</evidence>
<protein>
    <submittedName>
        <fullName evidence="3">Uncharacterized protein</fullName>
    </submittedName>
</protein>
<gene>
    <name evidence="3" type="ORF">K466DRAFT_581476</name>
</gene>
<keyword evidence="2" id="KW-1133">Transmembrane helix</keyword>
<organism evidence="3 4">
    <name type="scientific">Polyporus arcularius HHB13444</name>
    <dbReference type="NCBI Taxonomy" id="1314778"/>
    <lineage>
        <taxon>Eukaryota</taxon>
        <taxon>Fungi</taxon>
        <taxon>Dikarya</taxon>
        <taxon>Basidiomycota</taxon>
        <taxon>Agaricomycotina</taxon>
        <taxon>Agaricomycetes</taxon>
        <taxon>Polyporales</taxon>
        <taxon>Polyporaceae</taxon>
        <taxon>Polyporus</taxon>
    </lineage>
</organism>
<dbReference type="Proteomes" id="UP000308197">
    <property type="component" value="Unassembled WGS sequence"/>
</dbReference>
<dbReference type="InParanoid" id="A0A5C3PTQ9"/>
<evidence type="ECO:0000313" key="4">
    <source>
        <dbReference type="Proteomes" id="UP000308197"/>
    </source>
</evidence>
<proteinExistence type="predicted"/>
<sequence length="139" mass="15634">MNKTSHRRHVRCEPSAIRRRIVLGTPFLAMVLLRTYWHGTHPHRPKYRRFAAIVCHMAIELNPEPKRALVQSSCSPSINTMRGRGLAAANLSSPIATPLVLGADTTPALQAPVSVRTNDTDRHGRIHHLPRHPRRGLVR</sequence>
<keyword evidence="4" id="KW-1185">Reference proteome</keyword>
<accession>A0A5C3PTQ9</accession>
<keyword evidence="2" id="KW-0472">Membrane</keyword>
<reference evidence="3 4" key="1">
    <citation type="journal article" date="2019" name="Nat. Ecol. Evol.">
        <title>Megaphylogeny resolves global patterns of mushroom evolution.</title>
        <authorList>
            <person name="Varga T."/>
            <person name="Krizsan K."/>
            <person name="Foldi C."/>
            <person name="Dima B."/>
            <person name="Sanchez-Garcia M."/>
            <person name="Sanchez-Ramirez S."/>
            <person name="Szollosi G.J."/>
            <person name="Szarkandi J.G."/>
            <person name="Papp V."/>
            <person name="Albert L."/>
            <person name="Andreopoulos W."/>
            <person name="Angelini C."/>
            <person name="Antonin V."/>
            <person name="Barry K.W."/>
            <person name="Bougher N.L."/>
            <person name="Buchanan P."/>
            <person name="Buyck B."/>
            <person name="Bense V."/>
            <person name="Catcheside P."/>
            <person name="Chovatia M."/>
            <person name="Cooper J."/>
            <person name="Damon W."/>
            <person name="Desjardin D."/>
            <person name="Finy P."/>
            <person name="Geml J."/>
            <person name="Haridas S."/>
            <person name="Hughes K."/>
            <person name="Justo A."/>
            <person name="Karasinski D."/>
            <person name="Kautmanova I."/>
            <person name="Kiss B."/>
            <person name="Kocsube S."/>
            <person name="Kotiranta H."/>
            <person name="LaButti K.M."/>
            <person name="Lechner B.E."/>
            <person name="Liimatainen K."/>
            <person name="Lipzen A."/>
            <person name="Lukacs Z."/>
            <person name="Mihaltcheva S."/>
            <person name="Morgado L.N."/>
            <person name="Niskanen T."/>
            <person name="Noordeloos M.E."/>
            <person name="Ohm R.A."/>
            <person name="Ortiz-Santana B."/>
            <person name="Ovrebo C."/>
            <person name="Racz N."/>
            <person name="Riley R."/>
            <person name="Savchenko A."/>
            <person name="Shiryaev A."/>
            <person name="Soop K."/>
            <person name="Spirin V."/>
            <person name="Szebenyi C."/>
            <person name="Tomsovsky M."/>
            <person name="Tulloss R.E."/>
            <person name="Uehling J."/>
            <person name="Grigoriev I.V."/>
            <person name="Vagvolgyi C."/>
            <person name="Papp T."/>
            <person name="Martin F.M."/>
            <person name="Miettinen O."/>
            <person name="Hibbett D.S."/>
            <person name="Nagy L.G."/>
        </authorList>
    </citation>
    <scope>NUCLEOTIDE SEQUENCE [LARGE SCALE GENOMIC DNA]</scope>
    <source>
        <strain evidence="3 4">HHB13444</strain>
    </source>
</reference>
<keyword evidence="2" id="KW-0812">Transmembrane</keyword>
<dbReference type="AlphaFoldDB" id="A0A5C3PTQ9"/>
<dbReference type="EMBL" id="ML210990">
    <property type="protein sequence ID" value="TFK92902.1"/>
    <property type="molecule type" value="Genomic_DNA"/>
</dbReference>
<feature type="compositionally biased region" description="Basic residues" evidence="1">
    <location>
        <begin position="124"/>
        <end position="139"/>
    </location>
</feature>
<name>A0A5C3PTQ9_9APHY</name>
<feature type="region of interest" description="Disordered" evidence="1">
    <location>
        <begin position="115"/>
        <end position="139"/>
    </location>
</feature>